<reference evidence="11 12" key="1">
    <citation type="submission" date="2018-10" db="EMBL/GenBank/DDBJ databases">
        <title>Sequencing the genomes of 1000 actinobacteria strains.</title>
        <authorList>
            <person name="Klenk H.-P."/>
        </authorList>
    </citation>
    <scope>NUCLEOTIDE SEQUENCE [LARGE SCALE GENOMIC DNA]</scope>
    <source>
        <strain evidence="11 12">DSM 44267</strain>
    </source>
</reference>
<dbReference type="OrthoDB" id="9805743at2"/>
<evidence type="ECO:0000256" key="9">
    <source>
        <dbReference type="HAMAP-Rule" id="MF_00422"/>
    </source>
</evidence>
<dbReference type="AlphaFoldDB" id="A0A495XVV9"/>
<accession>A0A495XVV9</accession>
<dbReference type="GO" id="GO:0043952">
    <property type="term" value="P:protein transport by the Sec complex"/>
    <property type="evidence" value="ECO:0007669"/>
    <property type="project" value="UniProtKB-UniRule"/>
</dbReference>
<dbReference type="Gene3D" id="1.20.5.1030">
    <property type="entry name" value="Preprotein translocase secy subunit"/>
    <property type="match status" value="1"/>
</dbReference>
<evidence type="ECO:0000256" key="4">
    <source>
        <dbReference type="ARBA" id="ARBA00022692"/>
    </source>
</evidence>
<evidence type="ECO:0000256" key="2">
    <source>
        <dbReference type="ARBA" id="ARBA00022448"/>
    </source>
</evidence>
<name>A0A495XVV9_9MICO</name>
<dbReference type="GO" id="GO:0005886">
    <property type="term" value="C:plasma membrane"/>
    <property type="evidence" value="ECO:0007669"/>
    <property type="project" value="UniProtKB-SubCell"/>
</dbReference>
<proteinExistence type="inferred from homology"/>
<dbReference type="Pfam" id="PF00584">
    <property type="entry name" value="SecE"/>
    <property type="match status" value="1"/>
</dbReference>
<comment type="subcellular location">
    <subcellularLocation>
        <location evidence="9">Cell membrane</location>
        <topology evidence="9">Single-pass membrane protein</topology>
    </subcellularLocation>
    <subcellularLocation>
        <location evidence="1">Membrane</location>
    </subcellularLocation>
</comment>
<dbReference type="GO" id="GO:0008320">
    <property type="term" value="F:protein transmembrane transporter activity"/>
    <property type="evidence" value="ECO:0007669"/>
    <property type="project" value="UniProtKB-UniRule"/>
</dbReference>
<evidence type="ECO:0000256" key="7">
    <source>
        <dbReference type="ARBA" id="ARBA00023010"/>
    </source>
</evidence>
<keyword evidence="7 9" id="KW-0811">Translocation</keyword>
<comment type="similarity">
    <text evidence="9">Belongs to the SecE/SEC61-gamma family.</text>
</comment>
<sequence>MTETSAKRGSDRGDRADRARGGNPVSRLFGAIGLFVRQILDELRKVVRPTGPELVRYTTVVVVFVVVMMALVSVLDLGFSRLISLAFTGSAT</sequence>
<keyword evidence="5 9" id="KW-0653">Protein transport</keyword>
<evidence type="ECO:0000256" key="1">
    <source>
        <dbReference type="ARBA" id="ARBA00004370"/>
    </source>
</evidence>
<gene>
    <name evidence="9" type="primary">secE</name>
    <name evidence="11" type="ORF">DFJ68_0350</name>
</gene>
<dbReference type="InterPro" id="IPR038379">
    <property type="entry name" value="SecE_sf"/>
</dbReference>
<dbReference type="Proteomes" id="UP000278440">
    <property type="component" value="Unassembled WGS sequence"/>
</dbReference>
<dbReference type="GO" id="GO:0009306">
    <property type="term" value="P:protein secretion"/>
    <property type="evidence" value="ECO:0007669"/>
    <property type="project" value="UniProtKB-UniRule"/>
</dbReference>
<keyword evidence="2 9" id="KW-0813">Transport</keyword>
<keyword evidence="8 9" id="KW-0472">Membrane</keyword>
<dbReference type="GO" id="GO:0065002">
    <property type="term" value="P:intracellular protein transmembrane transport"/>
    <property type="evidence" value="ECO:0007669"/>
    <property type="project" value="UniProtKB-UniRule"/>
</dbReference>
<keyword evidence="6 9" id="KW-1133">Transmembrane helix</keyword>
<dbReference type="NCBIfam" id="TIGR00964">
    <property type="entry name" value="secE_bact"/>
    <property type="match status" value="1"/>
</dbReference>
<evidence type="ECO:0000256" key="10">
    <source>
        <dbReference type="SAM" id="MobiDB-lite"/>
    </source>
</evidence>
<dbReference type="InterPro" id="IPR005807">
    <property type="entry name" value="SecE_bac"/>
</dbReference>
<evidence type="ECO:0000313" key="12">
    <source>
        <dbReference type="Proteomes" id="UP000278440"/>
    </source>
</evidence>
<keyword evidence="12" id="KW-1185">Reference proteome</keyword>
<evidence type="ECO:0000313" key="11">
    <source>
        <dbReference type="EMBL" id="RKT76944.1"/>
    </source>
</evidence>
<feature type="region of interest" description="Disordered" evidence="10">
    <location>
        <begin position="1"/>
        <end position="24"/>
    </location>
</feature>
<dbReference type="InterPro" id="IPR001901">
    <property type="entry name" value="Translocase_SecE/Sec61-g"/>
</dbReference>
<evidence type="ECO:0000256" key="3">
    <source>
        <dbReference type="ARBA" id="ARBA00022475"/>
    </source>
</evidence>
<keyword evidence="4 9" id="KW-0812">Transmembrane</keyword>
<dbReference type="PANTHER" id="PTHR33910:SF1">
    <property type="entry name" value="PROTEIN TRANSLOCASE SUBUNIT SECE"/>
    <property type="match status" value="1"/>
</dbReference>
<dbReference type="EMBL" id="RBXT01000001">
    <property type="protein sequence ID" value="RKT76944.1"/>
    <property type="molecule type" value="Genomic_DNA"/>
</dbReference>
<protein>
    <recommendedName>
        <fullName evidence="9">Protein translocase subunit SecE</fullName>
    </recommendedName>
</protein>
<dbReference type="GO" id="GO:0006605">
    <property type="term" value="P:protein targeting"/>
    <property type="evidence" value="ECO:0007669"/>
    <property type="project" value="UniProtKB-UniRule"/>
</dbReference>
<keyword evidence="3 9" id="KW-1003">Cell membrane</keyword>
<evidence type="ECO:0000256" key="6">
    <source>
        <dbReference type="ARBA" id="ARBA00022989"/>
    </source>
</evidence>
<dbReference type="RefSeq" id="WP_121030522.1">
    <property type="nucleotide sequence ID" value="NZ_RBXT01000001.1"/>
</dbReference>
<feature type="compositionally biased region" description="Basic and acidic residues" evidence="10">
    <location>
        <begin position="1"/>
        <end position="20"/>
    </location>
</feature>
<organism evidence="11 12">
    <name type="scientific">Terracoccus luteus</name>
    <dbReference type="NCBI Taxonomy" id="53356"/>
    <lineage>
        <taxon>Bacteria</taxon>
        <taxon>Bacillati</taxon>
        <taxon>Actinomycetota</taxon>
        <taxon>Actinomycetes</taxon>
        <taxon>Micrococcales</taxon>
        <taxon>Intrasporangiaceae</taxon>
        <taxon>Terracoccus</taxon>
    </lineage>
</organism>
<evidence type="ECO:0000256" key="8">
    <source>
        <dbReference type="ARBA" id="ARBA00023136"/>
    </source>
</evidence>
<dbReference type="HAMAP" id="MF_00422">
    <property type="entry name" value="SecE"/>
    <property type="match status" value="1"/>
</dbReference>
<comment type="subunit">
    <text evidence="9">Component of the Sec protein translocase complex. Heterotrimer consisting of SecY, SecE and SecG subunits. The heterotrimers can form oligomers, although 1 heterotrimer is thought to be able to translocate proteins. Interacts with the ribosome. Interacts with SecDF, and other proteins may be involved. Interacts with SecA.</text>
</comment>
<feature type="transmembrane region" description="Helical" evidence="9">
    <location>
        <begin position="54"/>
        <end position="75"/>
    </location>
</feature>
<dbReference type="PANTHER" id="PTHR33910">
    <property type="entry name" value="PROTEIN TRANSLOCASE SUBUNIT SECE"/>
    <property type="match status" value="1"/>
</dbReference>
<comment type="function">
    <text evidence="9">Essential subunit of the Sec protein translocation channel SecYEG. Clamps together the 2 halves of SecY. May contact the channel plug during translocation.</text>
</comment>
<evidence type="ECO:0000256" key="5">
    <source>
        <dbReference type="ARBA" id="ARBA00022927"/>
    </source>
</evidence>
<comment type="caution">
    <text evidence="11">The sequence shown here is derived from an EMBL/GenBank/DDBJ whole genome shotgun (WGS) entry which is preliminary data.</text>
</comment>